<protein>
    <submittedName>
        <fullName evidence="3">Oxidoreductase, short-chain dehydrogenase/reductase family</fullName>
    </submittedName>
</protein>
<dbReference type="GO" id="GO:0016614">
    <property type="term" value="F:oxidoreductase activity, acting on CH-OH group of donors"/>
    <property type="evidence" value="ECO:0007669"/>
    <property type="project" value="UniProtKB-ARBA"/>
</dbReference>
<keyword evidence="2" id="KW-0560">Oxidoreductase</keyword>
<evidence type="ECO:0000313" key="4">
    <source>
        <dbReference type="Proteomes" id="UP000007096"/>
    </source>
</evidence>
<dbReference type="EMBL" id="CP001176">
    <property type="protein sequence ID" value="ACK61331.1"/>
    <property type="molecule type" value="Genomic_DNA"/>
</dbReference>
<comment type="similarity">
    <text evidence="1">Belongs to the short-chain dehydrogenases/reductases (SDR) family.</text>
</comment>
<evidence type="ECO:0000313" key="3">
    <source>
        <dbReference type="EMBL" id="ACK61331.1"/>
    </source>
</evidence>
<dbReference type="InterPro" id="IPR002347">
    <property type="entry name" value="SDR_fam"/>
</dbReference>
<dbReference type="HOGENOM" id="CLU_010194_1_3_9"/>
<evidence type="ECO:0000256" key="2">
    <source>
        <dbReference type="ARBA" id="ARBA00023002"/>
    </source>
</evidence>
<gene>
    <name evidence="3" type="ordered locus">BCB4264_A3339</name>
</gene>
<dbReference type="PRINTS" id="PR00081">
    <property type="entry name" value="GDHRDH"/>
</dbReference>
<dbReference type="NCBIfam" id="NF009389">
    <property type="entry name" value="PRK12748.1"/>
    <property type="match status" value="1"/>
</dbReference>
<dbReference type="InterPro" id="IPR036291">
    <property type="entry name" value="NAD(P)-bd_dom_sf"/>
</dbReference>
<dbReference type="Pfam" id="PF13561">
    <property type="entry name" value="adh_short_C2"/>
    <property type="match status" value="1"/>
</dbReference>
<dbReference type="Proteomes" id="UP000007096">
    <property type="component" value="Chromosome"/>
</dbReference>
<sequence length="257" mass="28447">MEEKKVKKIAIVTGATRLNGIGAAVCKVLAQKGIDIFFTYWPKYDKAMPWGMSDQEPFLLKKEIESYDVRCEMAEINLSQSYSPNRLFYMVSERLGDPSILVNNAVYSTHTRIEELDVEQLDKHYTVNVRATMLLSSLFIKHYSLKTGGSIINLTSGQSVGPMPDELAYAATKGAIEAFTKSVAPVAMEKGITVNAVDPGPTNTGWITEELKHHLVWKFPQGKVGEPVDAARLISFLVSEEAKWVTGQVIHSNGGYS</sequence>
<dbReference type="CDD" id="cd05233">
    <property type="entry name" value="SDR_c"/>
    <property type="match status" value="1"/>
</dbReference>
<dbReference type="PANTHER" id="PTHR48107:SF7">
    <property type="entry name" value="RE15974P"/>
    <property type="match status" value="1"/>
</dbReference>
<dbReference type="SUPFAM" id="SSF51735">
    <property type="entry name" value="NAD(P)-binding Rossmann-fold domains"/>
    <property type="match status" value="1"/>
</dbReference>
<organism evidence="3 4">
    <name type="scientific">Bacillus cereus (strain B4264)</name>
    <dbReference type="NCBI Taxonomy" id="405532"/>
    <lineage>
        <taxon>Bacteria</taxon>
        <taxon>Bacillati</taxon>
        <taxon>Bacillota</taxon>
        <taxon>Bacilli</taxon>
        <taxon>Bacillales</taxon>
        <taxon>Bacillaceae</taxon>
        <taxon>Bacillus</taxon>
        <taxon>Bacillus cereus group</taxon>
    </lineage>
</organism>
<accession>B7HC78</accession>
<reference evidence="3 4" key="1">
    <citation type="submission" date="2008-10" db="EMBL/GenBank/DDBJ databases">
        <title>Genome sequence of Bacillus cereus B4264.</title>
        <authorList>
            <person name="Dodson R.J."/>
            <person name="Durkin A.S."/>
            <person name="Rosovitz M.J."/>
            <person name="Rasko D.A."/>
            <person name="Hoffmaster A."/>
            <person name="Ravel J."/>
            <person name="Sutton G."/>
        </authorList>
    </citation>
    <scope>NUCLEOTIDE SEQUENCE [LARGE SCALE GENOMIC DNA]</scope>
    <source>
        <strain evidence="3 4">B4264</strain>
    </source>
</reference>
<evidence type="ECO:0000256" key="1">
    <source>
        <dbReference type="ARBA" id="ARBA00006484"/>
    </source>
</evidence>
<name>B7HC78_BACC4</name>
<dbReference type="PRINTS" id="PR00080">
    <property type="entry name" value="SDRFAMILY"/>
</dbReference>
<dbReference type="NCBIfam" id="NF009499">
    <property type="entry name" value="PRK12859.1"/>
    <property type="match status" value="1"/>
</dbReference>
<dbReference type="PANTHER" id="PTHR48107">
    <property type="entry name" value="NADPH-DEPENDENT ALDEHYDE REDUCTASE-LIKE PROTEIN, CHLOROPLASTIC-RELATED"/>
    <property type="match status" value="1"/>
</dbReference>
<dbReference type="KEGG" id="bcb:BCB4264_A3339"/>
<proteinExistence type="inferred from homology"/>
<dbReference type="PROSITE" id="PS00061">
    <property type="entry name" value="ADH_SHORT"/>
    <property type="match status" value="1"/>
</dbReference>
<dbReference type="InterPro" id="IPR020904">
    <property type="entry name" value="Sc_DH/Rdtase_CS"/>
</dbReference>
<dbReference type="Gene3D" id="3.40.50.720">
    <property type="entry name" value="NAD(P)-binding Rossmann-like Domain"/>
    <property type="match status" value="1"/>
</dbReference>
<dbReference type="AlphaFoldDB" id="B7HC78"/>
<dbReference type="SMR" id="B7HC78"/>